<reference evidence="3" key="1">
    <citation type="submission" date="2016-11" db="UniProtKB">
        <authorList>
            <consortium name="WormBaseParasite"/>
        </authorList>
    </citation>
    <scope>IDENTIFICATION</scope>
</reference>
<name>A0A1I8B2Z4_MELHA</name>
<protein>
    <submittedName>
        <fullName evidence="3">Uncharacterized protein</fullName>
    </submittedName>
</protein>
<accession>A0A1I8B2Z4</accession>
<keyword evidence="2" id="KW-1185">Reference proteome</keyword>
<dbReference type="WBParaSite" id="MhA1_Contig1278.frz3.gene4">
    <property type="protein sequence ID" value="MhA1_Contig1278.frz3.gene4"/>
    <property type="gene ID" value="MhA1_Contig1278.frz3.gene4"/>
</dbReference>
<proteinExistence type="predicted"/>
<sequence length="112" mass="12175">MVVETQSQQQQKQQSTPLINIPTPILTPESTLNLDQHPSAFNRVGRGINNNSTVIESSTENQQPLQCDNSSSSSSTNSSTPIGVQHPSTAPQGTTQQHRMLLELIQKVGKLN</sequence>
<feature type="compositionally biased region" description="Low complexity" evidence="1">
    <location>
        <begin position="69"/>
        <end position="80"/>
    </location>
</feature>
<evidence type="ECO:0000313" key="2">
    <source>
        <dbReference type="Proteomes" id="UP000095281"/>
    </source>
</evidence>
<organism evidence="2 3">
    <name type="scientific">Meloidogyne hapla</name>
    <name type="common">Root-knot nematode worm</name>
    <dbReference type="NCBI Taxonomy" id="6305"/>
    <lineage>
        <taxon>Eukaryota</taxon>
        <taxon>Metazoa</taxon>
        <taxon>Ecdysozoa</taxon>
        <taxon>Nematoda</taxon>
        <taxon>Chromadorea</taxon>
        <taxon>Rhabditida</taxon>
        <taxon>Tylenchina</taxon>
        <taxon>Tylenchomorpha</taxon>
        <taxon>Tylenchoidea</taxon>
        <taxon>Meloidogynidae</taxon>
        <taxon>Meloidogyninae</taxon>
        <taxon>Meloidogyne</taxon>
    </lineage>
</organism>
<feature type="compositionally biased region" description="Polar residues" evidence="1">
    <location>
        <begin position="48"/>
        <end position="68"/>
    </location>
</feature>
<evidence type="ECO:0000256" key="1">
    <source>
        <dbReference type="SAM" id="MobiDB-lite"/>
    </source>
</evidence>
<feature type="compositionally biased region" description="Low complexity" evidence="1">
    <location>
        <begin position="1"/>
        <end position="28"/>
    </location>
</feature>
<evidence type="ECO:0000313" key="3">
    <source>
        <dbReference type="WBParaSite" id="MhA1_Contig1278.frz3.gene4"/>
    </source>
</evidence>
<dbReference type="AlphaFoldDB" id="A0A1I8B2Z4"/>
<feature type="region of interest" description="Disordered" evidence="1">
    <location>
        <begin position="1"/>
        <end position="99"/>
    </location>
</feature>
<feature type="compositionally biased region" description="Polar residues" evidence="1">
    <location>
        <begin position="86"/>
        <end position="98"/>
    </location>
</feature>
<dbReference type="Proteomes" id="UP000095281">
    <property type="component" value="Unplaced"/>
</dbReference>